<protein>
    <submittedName>
        <fullName evidence="3">N-acetylmuramoyl-L-alanine amidase</fullName>
        <ecNumber evidence="3">3.5.1.28</ecNumber>
    </submittedName>
</protein>
<dbReference type="InterPro" id="IPR036582">
    <property type="entry name" value="Mao_N_sf"/>
</dbReference>
<proteinExistence type="predicted"/>
<feature type="signal peptide" evidence="1">
    <location>
        <begin position="1"/>
        <end position="19"/>
    </location>
</feature>
<organism evidence="3 4">
    <name type="scientific">Anaerostipes rhamnosivorans</name>
    <dbReference type="NCBI Taxonomy" id="1229621"/>
    <lineage>
        <taxon>Bacteria</taxon>
        <taxon>Bacillati</taxon>
        <taxon>Bacillota</taxon>
        <taxon>Clostridia</taxon>
        <taxon>Lachnospirales</taxon>
        <taxon>Lachnospiraceae</taxon>
        <taxon>Anaerostipes</taxon>
    </lineage>
</organism>
<dbReference type="Pfam" id="PF01832">
    <property type="entry name" value="Glucosaminidase"/>
    <property type="match status" value="1"/>
</dbReference>
<dbReference type="RefSeq" id="WP_137329531.1">
    <property type="nucleotide sequence ID" value="NZ_CP040058.1"/>
</dbReference>
<dbReference type="AlphaFoldDB" id="A0A4P8IFX1"/>
<name>A0A4P8IFX1_9FIRM</name>
<dbReference type="InterPro" id="IPR012854">
    <property type="entry name" value="Cu_amine_oxidase-like_N"/>
</dbReference>
<gene>
    <name evidence="3" type="ORF">AR1Y2_2822</name>
</gene>
<dbReference type="GO" id="GO:0004040">
    <property type="term" value="F:amidase activity"/>
    <property type="evidence" value="ECO:0007669"/>
    <property type="project" value="InterPro"/>
</dbReference>
<sequence length="436" mass="49557">MKKRTIAAFSMLFAFTSIFSGLPQSNISAASLKIRYKGKTRYYTGKQLNFTYAKKGISTKTPGIQMNSINMIPYYDILVKHGPKVKRSYNKKTGKLVLKYKSKTLTFYKNKKTCYVNGKKKTLSVAPVSVKYYTTKKYNILLPANFTIKNLGLDYSYISSAKRIHINQPGYSYLYTSNTTTNYNKKTSDYIKAQTVKSYGGKKINYNSYVPTSTDPTHGYQYLRLNTYRTVNSSKYNSLLNSKVSSKSVLKNKGSALNSAAKSYKIDPVYFLCQTILETGYGKSTLSQGKAITKVITGDSVVRDKKGNVTGFQKVKGKYKTKKISSKKVYNLYGIKAYDSDPQLCGFSYAYYQGWTSVDKAIKGAAKYVSQEYINNSTYKQNTLYKFRYNPNTSYIWHQYATDPGYAQKIGKLMYSQFRSAYATGNTLTFDRPKFK</sequence>
<accession>A0A4P8IFX1</accession>
<dbReference type="Proteomes" id="UP000298653">
    <property type="component" value="Chromosome"/>
</dbReference>
<reference evidence="3 4" key="1">
    <citation type="submission" date="2019-05" db="EMBL/GenBank/DDBJ databases">
        <title>Complete genome sequencing of Anaerostipes rhamnosivorans.</title>
        <authorList>
            <person name="Bui T.P.N."/>
            <person name="de Vos W.M."/>
        </authorList>
    </citation>
    <scope>NUCLEOTIDE SEQUENCE [LARGE SCALE GENOMIC DNA]</scope>
    <source>
        <strain evidence="3 4">1y2</strain>
    </source>
</reference>
<feature type="domain" description="Mannosyl-glycoprotein endo-beta-N-acetylglucosamidase-like" evidence="2">
    <location>
        <begin position="243"/>
        <end position="419"/>
    </location>
</feature>
<dbReference type="InterPro" id="IPR002901">
    <property type="entry name" value="MGlyc_endo_b_GlcNAc-like_dom"/>
</dbReference>
<dbReference type="GO" id="GO:0008745">
    <property type="term" value="F:N-acetylmuramoyl-L-alanine amidase activity"/>
    <property type="evidence" value="ECO:0007669"/>
    <property type="project" value="UniProtKB-EC"/>
</dbReference>
<evidence type="ECO:0000313" key="4">
    <source>
        <dbReference type="Proteomes" id="UP000298653"/>
    </source>
</evidence>
<dbReference type="EMBL" id="CP040058">
    <property type="protein sequence ID" value="QCP36276.1"/>
    <property type="molecule type" value="Genomic_DNA"/>
</dbReference>
<feature type="chain" id="PRO_5039114058" evidence="1">
    <location>
        <begin position="20"/>
        <end position="436"/>
    </location>
</feature>
<dbReference type="Pfam" id="PF07833">
    <property type="entry name" value="Cu_amine_oxidN1"/>
    <property type="match status" value="1"/>
</dbReference>
<dbReference type="SUPFAM" id="SSF55383">
    <property type="entry name" value="Copper amine oxidase, domain N"/>
    <property type="match status" value="1"/>
</dbReference>
<dbReference type="SMART" id="SM00047">
    <property type="entry name" value="LYZ2"/>
    <property type="match status" value="1"/>
</dbReference>
<keyword evidence="3" id="KW-0378">Hydrolase</keyword>
<keyword evidence="4" id="KW-1185">Reference proteome</keyword>
<dbReference type="KEGG" id="arf:AR1Y2_2822"/>
<dbReference type="OrthoDB" id="9816557at2"/>
<keyword evidence="1" id="KW-0732">Signal</keyword>
<evidence type="ECO:0000259" key="2">
    <source>
        <dbReference type="SMART" id="SM00047"/>
    </source>
</evidence>
<evidence type="ECO:0000313" key="3">
    <source>
        <dbReference type="EMBL" id="QCP36276.1"/>
    </source>
</evidence>
<dbReference type="Gene3D" id="3.30.457.10">
    <property type="entry name" value="Copper amine oxidase-like, N-terminal domain"/>
    <property type="match status" value="1"/>
</dbReference>
<dbReference type="Gene3D" id="1.10.530.10">
    <property type="match status" value="1"/>
</dbReference>
<evidence type="ECO:0000256" key="1">
    <source>
        <dbReference type="SAM" id="SignalP"/>
    </source>
</evidence>
<dbReference type="EC" id="3.5.1.28" evidence="3"/>